<sequence>MKADKVQWNRDTNAHYTEIDQHEKRELSWTSEPSINNSANDFLDEISDELHEYYRMHRVENCSPRVLKMVKIVWAMKRIHEDDACGNFVKT</sequence>
<keyword evidence="3" id="KW-0675">Receptor</keyword>
<dbReference type="Pfam" id="PF00104">
    <property type="entry name" value="Hormone_recep"/>
    <property type="match status" value="1"/>
</dbReference>
<dbReference type="InterPro" id="IPR000536">
    <property type="entry name" value="Nucl_hrmn_rcpt_lig-bd"/>
</dbReference>
<protein>
    <recommendedName>
        <fullName evidence="5">NR LBD domain-containing protein</fullName>
    </recommendedName>
</protein>
<keyword evidence="1" id="KW-0805">Transcription regulation</keyword>
<evidence type="ECO:0000256" key="3">
    <source>
        <dbReference type="ARBA" id="ARBA00023170"/>
    </source>
</evidence>
<keyword evidence="7" id="KW-1185">Reference proteome</keyword>
<evidence type="ECO:0000256" key="4">
    <source>
        <dbReference type="SAM" id="MobiDB-lite"/>
    </source>
</evidence>
<feature type="domain" description="NR LBD" evidence="5">
    <location>
        <begin position="36"/>
        <end position="82"/>
    </location>
</feature>
<accession>A0AAE9F9Q5</accession>
<evidence type="ECO:0000313" key="7">
    <source>
        <dbReference type="Proteomes" id="UP000829354"/>
    </source>
</evidence>
<name>A0AAE9F9Q5_CAEBR</name>
<proteinExistence type="predicted"/>
<reference evidence="6 7" key="1">
    <citation type="submission" date="2022-04" db="EMBL/GenBank/DDBJ databases">
        <title>Chromosome-level reference genomes for two strains of Caenorhabditis briggsae: an improved platform for comparative genomics.</title>
        <authorList>
            <person name="Stevens L."/>
            <person name="Andersen E."/>
        </authorList>
    </citation>
    <scope>NUCLEOTIDE SEQUENCE [LARGE SCALE GENOMIC DNA]</scope>
    <source>
        <strain evidence="6">VX34</strain>
        <tissue evidence="6">Whole-organism</tissue>
    </source>
</reference>
<dbReference type="AlphaFoldDB" id="A0AAE9F9Q5"/>
<dbReference type="EMBL" id="CP092624">
    <property type="protein sequence ID" value="UMM37456.1"/>
    <property type="molecule type" value="Genomic_DNA"/>
</dbReference>
<gene>
    <name evidence="6" type="ORF">L5515_009209</name>
</gene>
<keyword evidence="2" id="KW-0804">Transcription</keyword>
<evidence type="ECO:0000256" key="1">
    <source>
        <dbReference type="ARBA" id="ARBA00023015"/>
    </source>
</evidence>
<evidence type="ECO:0000256" key="2">
    <source>
        <dbReference type="ARBA" id="ARBA00023163"/>
    </source>
</evidence>
<evidence type="ECO:0000259" key="5">
    <source>
        <dbReference type="Pfam" id="PF00104"/>
    </source>
</evidence>
<feature type="compositionally biased region" description="Basic and acidic residues" evidence="4">
    <location>
        <begin position="17"/>
        <end position="27"/>
    </location>
</feature>
<dbReference type="Proteomes" id="UP000829354">
    <property type="component" value="Chromosome V"/>
</dbReference>
<feature type="compositionally biased region" description="Polar residues" evidence="4">
    <location>
        <begin position="28"/>
        <end position="38"/>
    </location>
</feature>
<feature type="region of interest" description="Disordered" evidence="4">
    <location>
        <begin position="1"/>
        <end position="38"/>
    </location>
</feature>
<organism evidence="6 7">
    <name type="scientific">Caenorhabditis briggsae</name>
    <dbReference type="NCBI Taxonomy" id="6238"/>
    <lineage>
        <taxon>Eukaryota</taxon>
        <taxon>Metazoa</taxon>
        <taxon>Ecdysozoa</taxon>
        <taxon>Nematoda</taxon>
        <taxon>Chromadorea</taxon>
        <taxon>Rhabditida</taxon>
        <taxon>Rhabditina</taxon>
        <taxon>Rhabditomorpha</taxon>
        <taxon>Rhabditoidea</taxon>
        <taxon>Rhabditidae</taxon>
        <taxon>Peloderinae</taxon>
        <taxon>Caenorhabditis</taxon>
    </lineage>
</organism>
<evidence type="ECO:0000313" key="6">
    <source>
        <dbReference type="EMBL" id="UMM37456.1"/>
    </source>
</evidence>